<keyword evidence="1" id="KW-0472">Membrane</keyword>
<dbReference type="Proteomes" id="UP001476247">
    <property type="component" value="Unassembled WGS sequence"/>
</dbReference>
<sequence length="765" mass="89054">MKFQQDILYLPLSLRLFCIPVSLICIHLVQLQARFSNVFHNDQCQHWFMVCAYAVTAVTMSCLFVWDQIGTPLKFMYSCFFKRIGDHGNDQQGRLESFYQDQAEIYDNSRGALLRGRKTMLKLCAAQLREQIDTGYMTKKPIWVDLGGGTGWNIEMMHESFPIDTFEKVILVDLTPSLCQVAQKRFENKGWKNVVVLCQDASGFRVPGLEDALEGRVGLVTVSYALSMMDTYHSVVDRIQSLLCPEGIVGVVDFYVSGRSNAPAESWSPQQNRQCNWFTRHFWHAWFELDHIHLEPGRRDYLEYKFGTIKSLNRRNHFIVPYLIQMPYYVWLGCSNARQPELVNLVDIPDDTDSVASGRSQRSSFSFVTRKHNSFSHQNKEWRLDYQPNLPCHTQFRSYIYAFTWEDPRVDLQYLNLSKDDVMFVITSAGDNALEYALQAQPKRIHCIDMNPCQNHLLELKLAGITSLEYNDFWKMFGDGHHPSFPTLLHDLISPNLSSYAFQYWIQHKDRFNHKFYKTGYSGLALSILEWWIRMQGLGKDVDAMTSASTIEEQVKVWQTKIRPAIFSPMIQKILHNPMFLWNALGVPINQMNMFLKECTTQEYIENTLDPIASHSLFSEDQYFYYLCLKQRYSHNSCPSYLTRDGFNKLKTSGALNSFRLHTESILDALRSLQDNYLTRLVVMDHMDWFDPESCEELDQEIMEMKRTLQNGGQVYWRSAGTQPWYNALFEKHGFVRIEALGVRCSGQAIDRVNMYASFYRATKP</sequence>
<protein>
    <recommendedName>
        <fullName evidence="4">Betaine lipid synthase</fullName>
    </recommendedName>
</protein>
<evidence type="ECO:0000313" key="2">
    <source>
        <dbReference type="EMBL" id="GAA5805362.1"/>
    </source>
</evidence>
<comment type="caution">
    <text evidence="2">The sequence shown here is derived from an EMBL/GenBank/DDBJ whole genome shotgun (WGS) entry which is preliminary data.</text>
</comment>
<dbReference type="PANTHER" id="PTHR47473:SF1">
    <property type="entry name" value="METHYLTRANSFERASE DOMAIN-CONTAINING PROTEIN"/>
    <property type="match status" value="1"/>
</dbReference>
<gene>
    <name evidence="2" type="ORF">HPULCUR_010878</name>
</gene>
<dbReference type="PANTHER" id="PTHR47473">
    <property type="entry name" value="BTA1P"/>
    <property type="match status" value="1"/>
</dbReference>
<evidence type="ECO:0000256" key="1">
    <source>
        <dbReference type="SAM" id="Phobius"/>
    </source>
</evidence>
<dbReference type="InterPro" id="IPR029063">
    <property type="entry name" value="SAM-dependent_MTases_sf"/>
</dbReference>
<keyword evidence="3" id="KW-1185">Reference proteome</keyword>
<dbReference type="InterPro" id="IPR021829">
    <property type="entry name" value="DUF3419"/>
</dbReference>
<name>A0ABP9YEH1_9FUNG</name>
<dbReference type="EMBL" id="BAABUJ010000044">
    <property type="protein sequence ID" value="GAA5805362.1"/>
    <property type="molecule type" value="Genomic_DNA"/>
</dbReference>
<keyword evidence="1" id="KW-1133">Transmembrane helix</keyword>
<accession>A0ABP9YEH1</accession>
<dbReference type="SUPFAM" id="SSF53335">
    <property type="entry name" value="S-adenosyl-L-methionine-dependent methyltransferases"/>
    <property type="match status" value="1"/>
</dbReference>
<reference evidence="2 3" key="1">
    <citation type="submission" date="2024-04" db="EMBL/GenBank/DDBJ databases">
        <title>genome sequences of Mucor flavus KT1a and Helicostylum pulchrum KT1b strains isolation_sourced from the surface of a dry-aged beef.</title>
        <authorList>
            <person name="Toyotome T."/>
            <person name="Hosono M."/>
            <person name="Torimaru M."/>
            <person name="Fukuda K."/>
            <person name="Mikami N."/>
        </authorList>
    </citation>
    <scope>NUCLEOTIDE SEQUENCE [LARGE SCALE GENOMIC DNA]</scope>
    <source>
        <strain evidence="2 3">KT1b</strain>
    </source>
</reference>
<dbReference type="Gene3D" id="3.40.50.150">
    <property type="entry name" value="Vaccinia Virus protein VP39"/>
    <property type="match status" value="1"/>
</dbReference>
<dbReference type="Pfam" id="PF11899">
    <property type="entry name" value="DUF3419"/>
    <property type="match status" value="1"/>
</dbReference>
<dbReference type="CDD" id="cd02440">
    <property type="entry name" value="AdoMet_MTases"/>
    <property type="match status" value="1"/>
</dbReference>
<evidence type="ECO:0000313" key="3">
    <source>
        <dbReference type="Proteomes" id="UP001476247"/>
    </source>
</evidence>
<evidence type="ECO:0008006" key="4">
    <source>
        <dbReference type="Google" id="ProtNLM"/>
    </source>
</evidence>
<keyword evidence="1" id="KW-0812">Transmembrane</keyword>
<organism evidence="2 3">
    <name type="scientific">Helicostylum pulchrum</name>
    <dbReference type="NCBI Taxonomy" id="562976"/>
    <lineage>
        <taxon>Eukaryota</taxon>
        <taxon>Fungi</taxon>
        <taxon>Fungi incertae sedis</taxon>
        <taxon>Mucoromycota</taxon>
        <taxon>Mucoromycotina</taxon>
        <taxon>Mucoromycetes</taxon>
        <taxon>Mucorales</taxon>
        <taxon>Mucorineae</taxon>
        <taxon>Mucoraceae</taxon>
        <taxon>Helicostylum</taxon>
    </lineage>
</organism>
<proteinExistence type="predicted"/>
<dbReference type="Pfam" id="PF13489">
    <property type="entry name" value="Methyltransf_23"/>
    <property type="match status" value="1"/>
</dbReference>
<feature type="transmembrane region" description="Helical" evidence="1">
    <location>
        <begin position="12"/>
        <end position="33"/>
    </location>
</feature>